<dbReference type="AlphaFoldDB" id="A0A7D9CZF1"/>
<accession>A0A7D9CZF1</accession>
<keyword evidence="2" id="KW-1185">Reference proteome</keyword>
<evidence type="ECO:0000313" key="1">
    <source>
        <dbReference type="EMBL" id="VUG19534.1"/>
    </source>
</evidence>
<proteinExistence type="predicted"/>
<protein>
    <submittedName>
        <fullName evidence="1">DEBR0S5_05292g1_1</fullName>
    </submittedName>
</protein>
<organism evidence="1 2">
    <name type="scientific">Dekkera bruxellensis</name>
    <name type="common">Brettanomyces custersii</name>
    <dbReference type="NCBI Taxonomy" id="5007"/>
    <lineage>
        <taxon>Eukaryota</taxon>
        <taxon>Fungi</taxon>
        <taxon>Dikarya</taxon>
        <taxon>Ascomycota</taxon>
        <taxon>Saccharomycotina</taxon>
        <taxon>Pichiomycetes</taxon>
        <taxon>Pichiales</taxon>
        <taxon>Pichiaceae</taxon>
        <taxon>Brettanomyces</taxon>
    </lineage>
</organism>
<dbReference type="Proteomes" id="UP000478008">
    <property type="component" value="Unassembled WGS sequence"/>
</dbReference>
<sequence length="979" mass="113162">MNETEDYRYTLNDYDINENFVCPYNDRKVIDSSADTLQKSAEQISRKIYGLEPYSIRRTSLSNENIVAIFHHNQQIYIFRVSYALRISKDGVKKVHSFGEDILKVKYLRHTRVFLIYCEKSDTIFLSLDFDYTIPPNSSVKRKIRTDVVVGPSYFEIIGYQANYCTWSDMIYKATRTTVNSITNIYLNEKNCGFEAYYVSPEQNAEDKLMCTYITKKGTTNTESKMSIIEPCAKVITKVTDSIFAIGGSHLFIVDLLKKTQREIPRIKAIVSICALNSSKILVCDVESQYYVVDVDNFTRRLLVGHISSMESMHLFGTEILAWNPIFGGHHQPYFLNVDYDAGTIEYRCVLPTHEEEVPTLSNITEFGDMRTIFSKGRQVTLIEDCWHSHYLLAQKGPACVVSEINIEAQSICLGIFDGKVLVFENQTEHTFFGVTCDEEPSVTFQIKIRHHSKRDNILKISGHLCVSRYSISWLTMESEDSFHLEHLVRFDKSIELFDTQDNSFLALCQKTIYMGIYNGSCTTVYSIPFFSEIERLKIIKVTDNNIQALVSYSSKHAIDHVIFNKNMKYCRHQQFHLPTSAMDIIALNQTVIVISGFDKKIYVFLMNKQEAYLIQPMTTRLESLMKISDDIFIGVHSTGSYCFSLLMGEIQWLQNFPILGISNIIQALKVGGRQSNKVAYLNAFSQLKFVGVSTSIHAMLGFMRYNCSRIYITHSDTKSFILLGHDDGRLLLLDYDTLELISSKFIDNYIDFNIIRDRGEPACEMLMDVYVLAISKRNNTELVELFRIDLNGHWIGVAHQRGINMFNKFIGNTEVNPVIANSEMVYFSTLTDEIWAIQLFYDYNISVSKVYEMSAAFFDLQEILNRDALYPGLTDWIAERRLLYRMMSTDESDDIEFARKFLHLFESANEYNWPTENKYNSDHTSDIESFETNHFFREDGRLYSATQHFFEVKRTSGRRLLVTLKEIEDIGKDRSNYI</sequence>
<reference evidence="1 2" key="1">
    <citation type="submission" date="2019-07" db="EMBL/GenBank/DDBJ databases">
        <authorList>
            <person name="Friedrich A."/>
            <person name="Schacherer J."/>
        </authorList>
    </citation>
    <scope>NUCLEOTIDE SEQUENCE [LARGE SCALE GENOMIC DNA]</scope>
</reference>
<gene>
    <name evidence="1" type="ORF">DEBR0S5_05292G</name>
</gene>
<evidence type="ECO:0000313" key="2">
    <source>
        <dbReference type="Proteomes" id="UP000478008"/>
    </source>
</evidence>
<name>A0A7D9CZF1_DEKBR</name>
<dbReference type="EMBL" id="CABFWN010000005">
    <property type="protein sequence ID" value="VUG19534.1"/>
    <property type="molecule type" value="Genomic_DNA"/>
</dbReference>